<accession>A0ABW5C3F8</accession>
<proteinExistence type="predicted"/>
<dbReference type="SUPFAM" id="SSF56059">
    <property type="entry name" value="Glutathione synthetase ATP-binding domain-like"/>
    <property type="match status" value="1"/>
</dbReference>
<dbReference type="Proteomes" id="UP001597318">
    <property type="component" value="Unassembled WGS sequence"/>
</dbReference>
<gene>
    <name evidence="1" type="ORF">ACFSKK_21325</name>
</gene>
<dbReference type="InterPro" id="IPR026838">
    <property type="entry name" value="YheC/D"/>
</dbReference>
<reference evidence="2" key="1">
    <citation type="journal article" date="2019" name="Int. J. Syst. Evol. Microbiol.">
        <title>The Global Catalogue of Microorganisms (GCM) 10K type strain sequencing project: providing services to taxonomists for standard genome sequencing and annotation.</title>
        <authorList>
            <consortium name="The Broad Institute Genomics Platform"/>
            <consortium name="The Broad Institute Genome Sequencing Center for Infectious Disease"/>
            <person name="Wu L."/>
            <person name="Ma J."/>
        </authorList>
    </citation>
    <scope>NUCLEOTIDE SEQUENCE [LARGE SCALE GENOMIC DNA]</scope>
    <source>
        <strain evidence="2">CGMCC 1.15474</strain>
    </source>
</reference>
<organism evidence="1 2">
    <name type="scientific">Metabacillus endolithicus</name>
    <dbReference type="NCBI Taxonomy" id="1535204"/>
    <lineage>
        <taxon>Bacteria</taxon>
        <taxon>Bacillati</taxon>
        <taxon>Bacillota</taxon>
        <taxon>Bacilli</taxon>
        <taxon>Bacillales</taxon>
        <taxon>Bacillaceae</taxon>
        <taxon>Metabacillus</taxon>
    </lineage>
</organism>
<sequence length="365" mass="41826">MHQITLGFLAVHLHHENGYATEIAKRSASFNIECVRFEPTSIDPSTLTINGEKYDSITQTWKSASFSIPTFIYDRCFYNNQQASKKSKPIVEWLKQNPSTTFLGFGLPDKWQIYSALKASELINSYLPETEKLTTSAQIIKHIRTNSSCILKPISGSRGNGIIAVRQTSNEVNITYHKGHDKKKQSFHSLQQFSDWCERLLKQQSYLLQPILSLTDQEGYPFDIRLLLQKNRNGEWILVEKGVRKGYQGSFLSNLNSGGAPITYEEWSKSLTMKQKFLLEDELSTIITHLPKLLDMKFNRLFEIGIDIGYAQDGSTWILDINSKPGRKTFVETKPHLKDILYESPLAYCHYLMNQRNNKGAEVNE</sequence>
<evidence type="ECO:0000313" key="2">
    <source>
        <dbReference type="Proteomes" id="UP001597318"/>
    </source>
</evidence>
<keyword evidence="2" id="KW-1185">Reference proteome</keyword>
<evidence type="ECO:0000313" key="1">
    <source>
        <dbReference type="EMBL" id="MFD2216219.1"/>
    </source>
</evidence>
<dbReference type="EMBL" id="JBHUIK010000006">
    <property type="protein sequence ID" value="MFD2216219.1"/>
    <property type="molecule type" value="Genomic_DNA"/>
</dbReference>
<dbReference type="Pfam" id="PF14398">
    <property type="entry name" value="ATPgrasp_YheCD"/>
    <property type="match status" value="1"/>
</dbReference>
<name>A0ABW5C3F8_9BACI</name>
<protein>
    <submittedName>
        <fullName evidence="1">YheC/YheD family protein</fullName>
    </submittedName>
</protein>
<dbReference type="RefSeq" id="WP_247339816.1">
    <property type="nucleotide sequence ID" value="NZ_CP095550.1"/>
</dbReference>
<comment type="caution">
    <text evidence="1">The sequence shown here is derived from an EMBL/GenBank/DDBJ whole genome shotgun (WGS) entry which is preliminary data.</text>
</comment>